<organism evidence="3 4">
    <name type="scientific">Streptomyces bohaiensis</name>
    <dbReference type="NCBI Taxonomy" id="1431344"/>
    <lineage>
        <taxon>Bacteria</taxon>
        <taxon>Bacillati</taxon>
        <taxon>Actinomycetota</taxon>
        <taxon>Actinomycetes</taxon>
        <taxon>Kitasatosporales</taxon>
        <taxon>Streptomycetaceae</taxon>
        <taxon>Streptomyces</taxon>
    </lineage>
</organism>
<accession>A0ABX1C6B2</accession>
<sequence length="65" mass="6963">MNTAQPNWRTSSYSGNGDNNCVEVADDHPSVLVRDTKHAGAGPMISFSPGAWGHFTAAQRESSSR</sequence>
<comment type="caution">
    <text evidence="3">The sequence shown here is derived from an EMBL/GenBank/DDBJ whole genome shotgun (WGS) entry which is preliminary data.</text>
</comment>
<gene>
    <name evidence="3" type="ORF">HCN52_07115</name>
</gene>
<evidence type="ECO:0000256" key="1">
    <source>
        <dbReference type="SAM" id="MobiDB-lite"/>
    </source>
</evidence>
<reference evidence="3 4" key="1">
    <citation type="submission" date="2020-03" db="EMBL/GenBank/DDBJ databases">
        <title>Draft genome of Streptomyces sp. ventii, isolated from the Axial Seamount in the Pacific Ocean, and resequencing of the two type strains Streptomyces lonarensis strain NCL 716 and Streptomyces bohaiensis strain 11A07.</title>
        <authorList>
            <person name="Loughran R.M."/>
            <person name="Pfannmuller K.M."/>
            <person name="Wasson B.J."/>
            <person name="Deadmond M.C."/>
            <person name="Paddock B.E."/>
            <person name="Koyack M.J."/>
            <person name="Gallegos D.A."/>
            <person name="Mitchell E.A."/>
            <person name="Ushijima B."/>
            <person name="Saw J.H."/>
            <person name="Mcphail K.L."/>
            <person name="Videau P."/>
        </authorList>
    </citation>
    <scope>NUCLEOTIDE SEQUENCE [LARGE SCALE GENOMIC DNA]</scope>
    <source>
        <strain evidence="3 4">11A07</strain>
    </source>
</reference>
<feature type="region of interest" description="Disordered" evidence="1">
    <location>
        <begin position="1"/>
        <end position="21"/>
    </location>
</feature>
<feature type="compositionally biased region" description="Polar residues" evidence="1">
    <location>
        <begin position="1"/>
        <end position="19"/>
    </location>
</feature>
<name>A0ABX1C6B2_9ACTN</name>
<dbReference type="InterPro" id="IPR007278">
    <property type="entry name" value="DUF397"/>
</dbReference>
<feature type="domain" description="DUF397" evidence="2">
    <location>
        <begin position="7"/>
        <end position="58"/>
    </location>
</feature>
<dbReference type="RefSeq" id="WP_168087508.1">
    <property type="nucleotide sequence ID" value="NZ_BHZH01000034.1"/>
</dbReference>
<evidence type="ECO:0000259" key="2">
    <source>
        <dbReference type="Pfam" id="PF04149"/>
    </source>
</evidence>
<keyword evidence="4" id="KW-1185">Reference proteome</keyword>
<proteinExistence type="predicted"/>
<evidence type="ECO:0000313" key="4">
    <source>
        <dbReference type="Proteomes" id="UP000727056"/>
    </source>
</evidence>
<dbReference type="Proteomes" id="UP000727056">
    <property type="component" value="Unassembled WGS sequence"/>
</dbReference>
<dbReference type="EMBL" id="JAAVJC010000035">
    <property type="protein sequence ID" value="NJQ14717.1"/>
    <property type="molecule type" value="Genomic_DNA"/>
</dbReference>
<protein>
    <submittedName>
        <fullName evidence="3">DUF397 domain-containing protein</fullName>
    </submittedName>
</protein>
<dbReference type="Pfam" id="PF04149">
    <property type="entry name" value="DUF397"/>
    <property type="match status" value="1"/>
</dbReference>
<evidence type="ECO:0000313" key="3">
    <source>
        <dbReference type="EMBL" id="NJQ14717.1"/>
    </source>
</evidence>